<dbReference type="AlphaFoldDB" id="A0A402DWB0"/>
<protein>
    <submittedName>
        <fullName evidence="2">Glyoxalase</fullName>
    </submittedName>
</protein>
<comment type="caution">
    <text evidence="2">The sequence shown here is derived from an EMBL/GenBank/DDBJ whole genome shotgun (WGS) entry which is preliminary data.</text>
</comment>
<dbReference type="RefSeq" id="WP_130783131.1">
    <property type="nucleotide sequence ID" value="NZ_BIMR01000419.1"/>
</dbReference>
<organism evidence="2 3">
    <name type="scientific">Cellulomonas biazotea</name>
    <dbReference type="NCBI Taxonomy" id="1709"/>
    <lineage>
        <taxon>Bacteria</taxon>
        <taxon>Bacillati</taxon>
        <taxon>Actinomycetota</taxon>
        <taxon>Actinomycetes</taxon>
        <taxon>Micrococcales</taxon>
        <taxon>Cellulomonadaceae</taxon>
        <taxon>Cellulomonas</taxon>
    </lineage>
</organism>
<dbReference type="PROSITE" id="PS51819">
    <property type="entry name" value="VOC"/>
    <property type="match status" value="1"/>
</dbReference>
<dbReference type="InterPro" id="IPR004360">
    <property type="entry name" value="Glyas_Fos-R_dOase_dom"/>
</dbReference>
<evidence type="ECO:0000313" key="3">
    <source>
        <dbReference type="Proteomes" id="UP000289954"/>
    </source>
</evidence>
<dbReference type="InterPro" id="IPR029068">
    <property type="entry name" value="Glyas_Bleomycin-R_OHBP_Dase"/>
</dbReference>
<name>A0A402DWB0_9CELL</name>
<gene>
    <name evidence="2" type="ORF">CBZ_34960</name>
</gene>
<accession>A0A402DWB0</accession>
<dbReference type="Proteomes" id="UP000289954">
    <property type="component" value="Unassembled WGS sequence"/>
</dbReference>
<dbReference type="Pfam" id="PF00903">
    <property type="entry name" value="Glyoxalase"/>
    <property type="match status" value="1"/>
</dbReference>
<dbReference type="SUPFAM" id="SSF54593">
    <property type="entry name" value="Glyoxalase/Bleomycin resistance protein/Dihydroxybiphenyl dioxygenase"/>
    <property type="match status" value="1"/>
</dbReference>
<evidence type="ECO:0000313" key="2">
    <source>
        <dbReference type="EMBL" id="GCE78440.1"/>
    </source>
</evidence>
<evidence type="ECO:0000259" key="1">
    <source>
        <dbReference type="PROSITE" id="PS51819"/>
    </source>
</evidence>
<proteinExistence type="predicted"/>
<dbReference type="EMBL" id="BIMR01000419">
    <property type="protein sequence ID" value="GCE78440.1"/>
    <property type="molecule type" value="Genomic_DNA"/>
</dbReference>
<sequence>MSLVQVAQRATDLDRAAAFYTDLLGRGPTARFDPPGLLFFDLGGVRLLLEAGAPSALLYLRVDDVVATVERLRAAGVPVEGEPHVIFHHDDATLGPAGTDEWQAFVRDPDGNLVGLVEHRATPPGPA</sequence>
<keyword evidence="3" id="KW-1185">Reference proteome</keyword>
<dbReference type="Gene3D" id="3.10.180.10">
    <property type="entry name" value="2,3-Dihydroxybiphenyl 1,2-Dioxygenase, domain 1"/>
    <property type="match status" value="1"/>
</dbReference>
<feature type="domain" description="VOC" evidence="1">
    <location>
        <begin position="2"/>
        <end position="119"/>
    </location>
</feature>
<reference evidence="2 3" key="1">
    <citation type="submission" date="2019-01" db="EMBL/GenBank/DDBJ databases">
        <title>Draft genome sequence of Cellulomonas takizawaensis strain TKZ-21.</title>
        <authorList>
            <person name="Yamamura H."/>
            <person name="Hayashi T."/>
            <person name="Hamada M."/>
            <person name="Serisawa Y."/>
            <person name="Matsuyama K."/>
            <person name="Nakagawa Y."/>
            <person name="Otoguro M."/>
            <person name="Yanagida F."/>
            <person name="Hayakawa M."/>
        </authorList>
    </citation>
    <scope>NUCLEOTIDE SEQUENCE [LARGE SCALE GENOMIC DNA]</scope>
    <source>
        <strain evidence="2 3">NBRC12680</strain>
    </source>
</reference>
<dbReference type="OrthoDB" id="9804944at2"/>
<dbReference type="InterPro" id="IPR037523">
    <property type="entry name" value="VOC_core"/>
</dbReference>